<dbReference type="NCBIfam" id="NF001843">
    <property type="entry name" value="PRK00567.1-4"/>
    <property type="match status" value="1"/>
</dbReference>
<dbReference type="GO" id="GO:0008381">
    <property type="term" value="F:mechanosensitive monoatomic ion channel activity"/>
    <property type="evidence" value="ECO:0007669"/>
    <property type="project" value="UniProtKB-UniRule"/>
</dbReference>
<evidence type="ECO:0000256" key="6">
    <source>
        <dbReference type="ARBA" id="ARBA00023065"/>
    </source>
</evidence>
<dbReference type="PRINTS" id="PR01264">
    <property type="entry name" value="MECHCHANNEL"/>
</dbReference>
<evidence type="ECO:0000256" key="7">
    <source>
        <dbReference type="ARBA" id="ARBA00023136"/>
    </source>
</evidence>
<accession>A0A157KRZ3</accession>
<dbReference type="InterPro" id="IPR036019">
    <property type="entry name" value="MscL_channel"/>
</dbReference>
<dbReference type="InterPro" id="IPR001185">
    <property type="entry name" value="MS_channel"/>
</dbReference>
<sequence>MSSSKGFFHEFREFAVKGSVVDLAVGVIIGAAFGKIVDSMVKDIIMPLVNYLVGGSVDFTNKFLVLSAPAGYTGPQTYADLTKAGATVLAWGNFVTILINFILLAFVIFLMVRGINAARRRNEEAPAPAQPAPPPEDVALLREIRDLLKK</sequence>
<comment type="function">
    <text evidence="9">Channel that opens in response to stretch forces in the membrane lipid bilayer. May participate in the regulation of osmotic pressure changes within the cell.</text>
</comment>
<comment type="similarity">
    <text evidence="9">Belongs to the MscL family.</text>
</comment>
<evidence type="ECO:0000313" key="10">
    <source>
        <dbReference type="EMBL" id="SAH87433.1"/>
    </source>
</evidence>
<evidence type="ECO:0000256" key="3">
    <source>
        <dbReference type="ARBA" id="ARBA00022475"/>
    </source>
</evidence>
<dbReference type="InterPro" id="IPR037673">
    <property type="entry name" value="MSC/AndL"/>
</dbReference>
<keyword evidence="3 9" id="KW-1003">Cell membrane</keyword>
<dbReference type="NCBIfam" id="TIGR00220">
    <property type="entry name" value="mscL"/>
    <property type="match status" value="1"/>
</dbReference>
<comment type="subcellular location">
    <subcellularLocation>
        <location evidence="9">Cell inner membrane</location>
        <topology evidence="9">Multi-pass membrane protein</topology>
    </subcellularLocation>
    <subcellularLocation>
        <location evidence="1">Membrane</location>
        <topology evidence="1">Multi-pass membrane protein</topology>
    </subcellularLocation>
</comment>
<dbReference type="EMBL" id="FKBS01000006">
    <property type="protein sequence ID" value="SAH87433.1"/>
    <property type="molecule type" value="Genomic_DNA"/>
</dbReference>
<evidence type="ECO:0000256" key="4">
    <source>
        <dbReference type="ARBA" id="ARBA00022692"/>
    </source>
</evidence>
<proteinExistence type="inferred from homology"/>
<gene>
    <name evidence="9 10" type="primary">mscL</name>
    <name evidence="10" type="ORF">SAMEA1982600_00476</name>
</gene>
<evidence type="ECO:0000256" key="8">
    <source>
        <dbReference type="ARBA" id="ARBA00023303"/>
    </source>
</evidence>
<feature type="transmembrane region" description="Helical" evidence="9">
    <location>
        <begin position="88"/>
        <end position="112"/>
    </location>
</feature>
<dbReference type="Gene3D" id="1.10.1200.120">
    <property type="entry name" value="Large-conductance mechanosensitive channel, MscL, domain 1"/>
    <property type="match status" value="1"/>
</dbReference>
<dbReference type="NCBIfam" id="NF010557">
    <property type="entry name" value="PRK13952.1"/>
    <property type="match status" value="1"/>
</dbReference>
<organism evidence="10 11">
    <name type="scientific">Bordetella ansorpii</name>
    <dbReference type="NCBI Taxonomy" id="288768"/>
    <lineage>
        <taxon>Bacteria</taxon>
        <taxon>Pseudomonadati</taxon>
        <taxon>Pseudomonadota</taxon>
        <taxon>Betaproteobacteria</taxon>
        <taxon>Burkholderiales</taxon>
        <taxon>Alcaligenaceae</taxon>
        <taxon>Bordetella</taxon>
    </lineage>
</organism>
<evidence type="ECO:0000256" key="2">
    <source>
        <dbReference type="ARBA" id="ARBA00022448"/>
    </source>
</evidence>
<name>A0A157KRZ3_9BORD</name>
<dbReference type="GO" id="GO:0005886">
    <property type="term" value="C:plasma membrane"/>
    <property type="evidence" value="ECO:0007669"/>
    <property type="project" value="UniProtKB-SubCell"/>
</dbReference>
<keyword evidence="8 9" id="KW-0407">Ion channel</keyword>
<evidence type="ECO:0000256" key="5">
    <source>
        <dbReference type="ARBA" id="ARBA00022989"/>
    </source>
</evidence>
<dbReference type="PANTHER" id="PTHR30266:SF2">
    <property type="entry name" value="LARGE-CONDUCTANCE MECHANOSENSITIVE CHANNEL"/>
    <property type="match status" value="1"/>
</dbReference>
<keyword evidence="9" id="KW-0997">Cell inner membrane</keyword>
<dbReference type="Pfam" id="PF01741">
    <property type="entry name" value="MscL"/>
    <property type="match status" value="1"/>
</dbReference>
<keyword evidence="6 9" id="KW-0406">Ion transport</keyword>
<keyword evidence="5 9" id="KW-1133">Transmembrane helix</keyword>
<dbReference type="SUPFAM" id="SSF81330">
    <property type="entry name" value="Gated mechanosensitive channel"/>
    <property type="match status" value="1"/>
</dbReference>
<dbReference type="Proteomes" id="UP000077037">
    <property type="component" value="Unassembled WGS sequence"/>
</dbReference>
<evidence type="ECO:0000313" key="11">
    <source>
        <dbReference type="Proteomes" id="UP000077037"/>
    </source>
</evidence>
<keyword evidence="7 9" id="KW-0472">Membrane</keyword>
<feature type="transmembrane region" description="Helical" evidence="9">
    <location>
        <begin position="20"/>
        <end position="37"/>
    </location>
</feature>
<keyword evidence="2 9" id="KW-0813">Transport</keyword>
<evidence type="ECO:0000256" key="9">
    <source>
        <dbReference type="HAMAP-Rule" id="MF_00115"/>
    </source>
</evidence>
<reference evidence="10 11" key="1">
    <citation type="submission" date="2016-03" db="EMBL/GenBank/DDBJ databases">
        <authorList>
            <consortium name="Pathogen Informatics"/>
        </authorList>
    </citation>
    <scope>NUCLEOTIDE SEQUENCE [LARGE SCALE GENOMIC DNA]</scope>
    <source>
        <strain evidence="10 11">NCTC13364</strain>
    </source>
</reference>
<dbReference type="RefSeq" id="WP_066407284.1">
    <property type="nucleotide sequence ID" value="NZ_FKBS01000006.1"/>
</dbReference>
<feature type="transmembrane region" description="Helical" evidence="9">
    <location>
        <begin position="49"/>
        <end position="68"/>
    </location>
</feature>
<dbReference type="AlphaFoldDB" id="A0A157KRZ3"/>
<protein>
    <recommendedName>
        <fullName evidence="9">Large-conductance mechanosensitive channel</fullName>
    </recommendedName>
</protein>
<evidence type="ECO:0000256" key="1">
    <source>
        <dbReference type="ARBA" id="ARBA00004141"/>
    </source>
</evidence>
<dbReference type="OrthoDB" id="9810350at2"/>
<dbReference type="HAMAP" id="MF_00115">
    <property type="entry name" value="MscL"/>
    <property type="match status" value="1"/>
</dbReference>
<comment type="subunit">
    <text evidence="9">Homopentamer.</text>
</comment>
<keyword evidence="4 9" id="KW-0812">Transmembrane</keyword>
<dbReference type="PANTHER" id="PTHR30266">
    <property type="entry name" value="MECHANOSENSITIVE CHANNEL MSCL"/>
    <property type="match status" value="1"/>
</dbReference>